<evidence type="ECO:0000256" key="1">
    <source>
        <dbReference type="ARBA" id="ARBA00001968"/>
    </source>
</evidence>
<dbReference type="Pfam" id="PF08652">
    <property type="entry name" value="RAI1"/>
    <property type="match status" value="1"/>
</dbReference>
<dbReference type="GO" id="GO:0004518">
    <property type="term" value="F:nuclease activity"/>
    <property type="evidence" value="ECO:0007669"/>
    <property type="project" value="UniProtKB-KW"/>
</dbReference>
<dbReference type="InterPro" id="IPR013961">
    <property type="entry name" value="RAI1"/>
</dbReference>
<protein>
    <recommendedName>
        <fullName evidence="7">Decapping nuclease</fullName>
        <ecNumber evidence="7">3.6.1.-</ecNumber>
    </recommendedName>
</protein>
<comment type="catalytic activity">
    <reaction evidence="5">
        <text>a 5'-end triphospho-ribonucleoside in mRNA + H2O = a 5'-end phospho-ribonucleoside in mRNA + diphosphate + H(+)</text>
        <dbReference type="Rhea" id="RHEA:78683"/>
        <dbReference type="Rhea" id="RHEA-COMP:15692"/>
        <dbReference type="Rhea" id="RHEA-COMP:17164"/>
        <dbReference type="ChEBI" id="CHEBI:15377"/>
        <dbReference type="ChEBI" id="CHEBI:15378"/>
        <dbReference type="ChEBI" id="CHEBI:33019"/>
        <dbReference type="ChEBI" id="CHEBI:138282"/>
        <dbReference type="ChEBI" id="CHEBI:167618"/>
    </reaction>
    <physiologicalReaction direction="left-to-right" evidence="5">
        <dbReference type="Rhea" id="RHEA:78684"/>
    </physiologicalReaction>
</comment>
<organism evidence="10 11">
    <name type="scientific">Lachancea dasiensis</name>
    <dbReference type="NCBI Taxonomy" id="1072105"/>
    <lineage>
        <taxon>Eukaryota</taxon>
        <taxon>Fungi</taxon>
        <taxon>Dikarya</taxon>
        <taxon>Ascomycota</taxon>
        <taxon>Saccharomycotina</taxon>
        <taxon>Saccharomycetes</taxon>
        <taxon>Saccharomycetales</taxon>
        <taxon>Saccharomycetaceae</taxon>
        <taxon>Lachancea</taxon>
    </lineage>
</organism>
<reference evidence="11" key="1">
    <citation type="submission" date="2016-03" db="EMBL/GenBank/DDBJ databases">
        <authorList>
            <person name="Devillers H."/>
        </authorList>
    </citation>
    <scope>NUCLEOTIDE SEQUENCE [LARGE SCALE GENOMIC DNA]</scope>
</reference>
<dbReference type="InterPro" id="IPR039039">
    <property type="entry name" value="RAI1-like_fam"/>
</dbReference>
<evidence type="ECO:0000256" key="4">
    <source>
        <dbReference type="ARBA" id="ARBA00044676"/>
    </source>
</evidence>
<feature type="region of interest" description="Disordered" evidence="8">
    <location>
        <begin position="421"/>
        <end position="446"/>
    </location>
</feature>
<sequence length="460" mass="52735">MRAKAKLFSLHSSPQLEATFRFIDQQEPCKYPLAAERCPEGKAYAPYNDIHEVFEEYLTENKSDSMPLLRASEESKGFTKLHSPPNVLHPRLLRLNLAMCEANAMDHTSDLLTNRGDLTDLALSFFPHFANGFEKIHHIAYVKHGRLFLWHDRHKDETFNSLRARNNWYSGYKFEAVCTHQWPADRTAWLPLPEMNGREAIPALSLVKLPLPLGVQAIILAEYDATKLSQKGKQHKFPFVELKCFQPHIPRINDIAWQKLPPDEALRSLVNKKSFMKFYKTCLQCKLAGCEEVVYGVRDSRVSLVGVRRFRVDEIERRLCELDPAMYHRYYLKALRNVAEFVRLLCAECREGDFYLVSKKSVRAPLSVQRIAESEVLFPIPFTPAFEAMLLEGEKERRDRVGESFGHGSERDFFEFVAPPPARNAKKTGRVPDTHLPAESETPATLSQELLDAMAKASIS</sequence>
<dbReference type="GO" id="GO:0000166">
    <property type="term" value="F:nucleotide binding"/>
    <property type="evidence" value="ECO:0007669"/>
    <property type="project" value="UniProtKB-KW"/>
</dbReference>
<evidence type="ECO:0000256" key="2">
    <source>
        <dbReference type="ARBA" id="ARBA00006562"/>
    </source>
</evidence>
<dbReference type="OrthoDB" id="4036366at2759"/>
<keyword evidence="11" id="KW-1185">Reference proteome</keyword>
<dbReference type="EC" id="3.6.1.-" evidence="7"/>
<keyword evidence="3 7" id="KW-0540">Nuclease</keyword>
<evidence type="ECO:0000313" key="11">
    <source>
        <dbReference type="Proteomes" id="UP000190274"/>
    </source>
</evidence>
<accession>A0A1G4ITK2</accession>
<name>A0A1G4ITK2_9SACH</name>
<dbReference type="GO" id="GO:0003723">
    <property type="term" value="F:RNA binding"/>
    <property type="evidence" value="ECO:0007669"/>
    <property type="project" value="UniProtKB-KW"/>
</dbReference>
<evidence type="ECO:0000256" key="7">
    <source>
        <dbReference type="RuleBase" id="RU367113"/>
    </source>
</evidence>
<gene>
    <name evidence="10" type="ORF">LADA_0B05710G</name>
</gene>
<evidence type="ECO:0000256" key="5">
    <source>
        <dbReference type="ARBA" id="ARBA00044692"/>
    </source>
</evidence>
<evidence type="ECO:0000256" key="8">
    <source>
        <dbReference type="SAM" id="MobiDB-lite"/>
    </source>
</evidence>
<keyword evidence="7" id="KW-0479">Metal-binding</keyword>
<feature type="domain" description="RAI1-like" evidence="9">
    <location>
        <begin position="91"/>
        <end position="371"/>
    </location>
</feature>
<dbReference type="PANTHER" id="PTHR12395:SF9">
    <property type="entry name" value="DECAPPING AND EXORIBONUCLEASE PROTEIN"/>
    <property type="match status" value="1"/>
</dbReference>
<dbReference type="GO" id="GO:0005634">
    <property type="term" value="C:nucleus"/>
    <property type="evidence" value="ECO:0007669"/>
    <property type="project" value="UniProtKB-SubCell"/>
</dbReference>
<comment type="catalytic activity">
    <reaction evidence="4">
        <text>a 5'-end (N(7)-methyl 5'-triphosphoguanosine)-ribonucleoside-ribonucleotide in mRNA + H2O = a (N(7)-methyl 5'-triphosphoguanosine)-nucleoside + a 5'-end phospho-ribonucleoside in mRNA + H(+)</text>
        <dbReference type="Rhea" id="RHEA:66928"/>
        <dbReference type="Rhea" id="RHEA-COMP:15692"/>
        <dbReference type="Rhea" id="RHEA-COMP:17313"/>
        <dbReference type="ChEBI" id="CHEBI:15377"/>
        <dbReference type="ChEBI" id="CHEBI:15378"/>
        <dbReference type="ChEBI" id="CHEBI:138282"/>
        <dbReference type="ChEBI" id="CHEBI:172876"/>
        <dbReference type="ChEBI" id="CHEBI:172877"/>
    </reaction>
    <physiologicalReaction direction="left-to-right" evidence="4">
        <dbReference type="Rhea" id="RHEA:66929"/>
    </physiologicalReaction>
</comment>
<evidence type="ECO:0000313" key="10">
    <source>
        <dbReference type="EMBL" id="SCU80210.1"/>
    </source>
</evidence>
<dbReference type="AlphaFoldDB" id="A0A1G4ITK2"/>
<dbReference type="GO" id="GO:0005829">
    <property type="term" value="C:cytosol"/>
    <property type="evidence" value="ECO:0007669"/>
    <property type="project" value="TreeGrafter"/>
</dbReference>
<comment type="subcellular location">
    <subcellularLocation>
        <location evidence="7">Nucleus</location>
    </subcellularLocation>
</comment>
<evidence type="ECO:0000256" key="6">
    <source>
        <dbReference type="ARBA" id="ARBA00048124"/>
    </source>
</evidence>
<dbReference type="PANTHER" id="PTHR12395">
    <property type="entry name" value="DOM-3 RELATED"/>
    <property type="match status" value="1"/>
</dbReference>
<dbReference type="GO" id="GO:0046872">
    <property type="term" value="F:metal ion binding"/>
    <property type="evidence" value="ECO:0007669"/>
    <property type="project" value="UniProtKB-KW"/>
</dbReference>
<keyword evidence="7" id="KW-0539">Nucleus</keyword>
<dbReference type="GO" id="GO:0034353">
    <property type="term" value="F:mRNA 5'-diphosphatase activity"/>
    <property type="evidence" value="ECO:0007669"/>
    <property type="project" value="TreeGrafter"/>
</dbReference>
<comment type="catalytic activity">
    <reaction evidence="6">
        <text>a 5'-end NAD(+)-phospho-ribonucleoside in mRNA + H2O = a 5'-end phospho-ribonucleoside in mRNA + NAD(+) + H(+)</text>
        <dbReference type="Rhea" id="RHEA:60880"/>
        <dbReference type="Rhea" id="RHEA-COMP:15692"/>
        <dbReference type="Rhea" id="RHEA-COMP:15698"/>
        <dbReference type="ChEBI" id="CHEBI:15377"/>
        <dbReference type="ChEBI" id="CHEBI:15378"/>
        <dbReference type="ChEBI" id="CHEBI:57540"/>
        <dbReference type="ChEBI" id="CHEBI:138282"/>
        <dbReference type="ChEBI" id="CHEBI:144029"/>
    </reaction>
    <physiologicalReaction direction="left-to-right" evidence="6">
        <dbReference type="Rhea" id="RHEA:60881"/>
    </physiologicalReaction>
</comment>
<keyword evidence="7" id="KW-0378">Hydrolase</keyword>
<dbReference type="Proteomes" id="UP000190274">
    <property type="component" value="Chromosome B"/>
</dbReference>
<keyword evidence="7" id="KW-0694">RNA-binding</keyword>
<dbReference type="EMBL" id="LT598456">
    <property type="protein sequence ID" value="SCU80210.1"/>
    <property type="molecule type" value="Genomic_DNA"/>
</dbReference>
<comment type="cofactor">
    <cofactor evidence="1 7">
        <name>a divalent metal cation</name>
        <dbReference type="ChEBI" id="CHEBI:60240"/>
    </cofactor>
</comment>
<dbReference type="GO" id="GO:0000956">
    <property type="term" value="P:nuclear-transcribed mRNA catabolic process"/>
    <property type="evidence" value="ECO:0007669"/>
    <property type="project" value="TreeGrafter"/>
</dbReference>
<evidence type="ECO:0000256" key="3">
    <source>
        <dbReference type="ARBA" id="ARBA00022722"/>
    </source>
</evidence>
<keyword evidence="7" id="KW-0547">Nucleotide-binding</keyword>
<evidence type="ECO:0000259" key="9">
    <source>
        <dbReference type="Pfam" id="PF08652"/>
    </source>
</evidence>
<proteinExistence type="inferred from homology"/>
<comment type="similarity">
    <text evidence="2 7">Belongs to the DXO/Dom3Z family.</text>
</comment>
<dbReference type="GO" id="GO:0110155">
    <property type="term" value="P:NAD-cap decapping"/>
    <property type="evidence" value="ECO:0007669"/>
    <property type="project" value="TreeGrafter"/>
</dbReference>
<comment type="function">
    <text evidence="7">Decapping enzyme for NAD-capped RNAs: specifically hydrolyzes the nicotinamide adenine dinucleotide (NAD) cap from a subset of RNAs by removing the entire NAD moiety from the 5'-end of an NAD-capped RNA.</text>
</comment>